<keyword evidence="2" id="KW-0732">Signal</keyword>
<evidence type="ECO:0000256" key="2">
    <source>
        <dbReference type="SAM" id="SignalP"/>
    </source>
</evidence>
<comment type="caution">
    <text evidence="3">The sequence shown here is derived from an EMBL/GenBank/DDBJ whole genome shotgun (WGS) entry which is preliminary data.</text>
</comment>
<keyword evidence="1" id="KW-0812">Transmembrane</keyword>
<evidence type="ECO:0000256" key="1">
    <source>
        <dbReference type="SAM" id="Phobius"/>
    </source>
</evidence>
<dbReference type="Proteomes" id="UP000612899">
    <property type="component" value="Unassembled WGS sequence"/>
</dbReference>
<keyword evidence="1" id="KW-1133">Transmembrane helix</keyword>
<keyword evidence="4" id="KW-1185">Reference proteome</keyword>
<feature type="transmembrane region" description="Helical" evidence="1">
    <location>
        <begin position="37"/>
        <end position="54"/>
    </location>
</feature>
<gene>
    <name evidence="3" type="ORF">Rhe02_84080</name>
</gene>
<reference evidence="3" key="1">
    <citation type="submission" date="2021-01" db="EMBL/GenBank/DDBJ databases">
        <title>Whole genome shotgun sequence of Rhizocola hellebori NBRC 109834.</title>
        <authorList>
            <person name="Komaki H."/>
            <person name="Tamura T."/>
        </authorList>
    </citation>
    <scope>NUCLEOTIDE SEQUENCE</scope>
    <source>
        <strain evidence="3">NBRC 109834</strain>
    </source>
</reference>
<keyword evidence="1" id="KW-0472">Membrane</keyword>
<accession>A0A8J3QJL5</accession>
<dbReference type="AlphaFoldDB" id="A0A8J3QJL5"/>
<proteinExistence type="predicted"/>
<organism evidence="3 4">
    <name type="scientific">Rhizocola hellebori</name>
    <dbReference type="NCBI Taxonomy" id="1392758"/>
    <lineage>
        <taxon>Bacteria</taxon>
        <taxon>Bacillati</taxon>
        <taxon>Actinomycetota</taxon>
        <taxon>Actinomycetes</taxon>
        <taxon>Micromonosporales</taxon>
        <taxon>Micromonosporaceae</taxon>
        <taxon>Rhizocola</taxon>
    </lineage>
</organism>
<sequence>MTRLAGYLPSFAVFALAAALAVATARADRLSYTPYTVWVMFVVVCAAAYVGHHAPTREQPGGLSPLRSVAAIVVAAVLVVAPTGLIYWTGPDCPSTCYRFEKGTEGWGIRIENDVLLGRTALKSETVDAGGLVGKGSLAVSFQLAAAPRDKTQVKIEGPKLEKELAAHLFVPAELPSSLVLSGFVLEHNEAGSGRPVWLFFQTRPVPLAPGEWNHAVFRVDQFGTGDQRLSWGNPPLMVGFEVRDQSGGQVNGVVYFDQISVR</sequence>
<dbReference type="EMBL" id="BONY01000091">
    <property type="protein sequence ID" value="GIH10341.1"/>
    <property type="molecule type" value="Genomic_DNA"/>
</dbReference>
<name>A0A8J3QJL5_9ACTN</name>
<dbReference type="RefSeq" id="WP_203914055.1">
    <property type="nucleotide sequence ID" value="NZ_BONY01000091.1"/>
</dbReference>
<evidence type="ECO:0000313" key="4">
    <source>
        <dbReference type="Proteomes" id="UP000612899"/>
    </source>
</evidence>
<feature type="transmembrane region" description="Helical" evidence="1">
    <location>
        <begin position="66"/>
        <end position="88"/>
    </location>
</feature>
<feature type="signal peptide" evidence="2">
    <location>
        <begin position="1"/>
        <end position="27"/>
    </location>
</feature>
<dbReference type="Gene3D" id="2.60.120.260">
    <property type="entry name" value="Galactose-binding domain-like"/>
    <property type="match status" value="1"/>
</dbReference>
<evidence type="ECO:0000313" key="3">
    <source>
        <dbReference type="EMBL" id="GIH10341.1"/>
    </source>
</evidence>
<protein>
    <submittedName>
        <fullName evidence="3">Uncharacterized protein</fullName>
    </submittedName>
</protein>
<feature type="chain" id="PRO_5039239410" evidence="2">
    <location>
        <begin position="28"/>
        <end position="263"/>
    </location>
</feature>